<feature type="region of interest" description="Disordered" evidence="1">
    <location>
        <begin position="1"/>
        <end position="33"/>
    </location>
</feature>
<keyword evidence="3" id="KW-1185">Reference proteome</keyword>
<comment type="caution">
    <text evidence="2">The sequence shown here is derived from an EMBL/GenBank/DDBJ whole genome shotgun (WGS) entry which is preliminary data.</text>
</comment>
<dbReference type="Proteomes" id="UP001500363">
    <property type="component" value="Unassembled WGS sequence"/>
</dbReference>
<gene>
    <name evidence="2" type="ORF">GCM10009741_12540</name>
</gene>
<evidence type="ECO:0000313" key="2">
    <source>
        <dbReference type="EMBL" id="GAA1515564.1"/>
    </source>
</evidence>
<evidence type="ECO:0000256" key="1">
    <source>
        <dbReference type="SAM" id="MobiDB-lite"/>
    </source>
</evidence>
<sequence length="85" mass="8715">MPRLPPVTSTDLATNTSPHIGTAAGRTLSPAPGRAVNRAAEGAAYDLLSGVFQAETDLQADLVVVDLVVDDVAADLGHLEPVEVP</sequence>
<protein>
    <submittedName>
        <fullName evidence="2">Uncharacterized protein</fullName>
    </submittedName>
</protein>
<organism evidence="2 3">
    <name type="scientific">Kribbella lupini</name>
    <dbReference type="NCBI Taxonomy" id="291602"/>
    <lineage>
        <taxon>Bacteria</taxon>
        <taxon>Bacillati</taxon>
        <taxon>Actinomycetota</taxon>
        <taxon>Actinomycetes</taxon>
        <taxon>Propionibacteriales</taxon>
        <taxon>Kribbellaceae</taxon>
        <taxon>Kribbella</taxon>
    </lineage>
</organism>
<reference evidence="2 3" key="1">
    <citation type="journal article" date="2019" name="Int. J. Syst. Evol. Microbiol.">
        <title>The Global Catalogue of Microorganisms (GCM) 10K type strain sequencing project: providing services to taxonomists for standard genome sequencing and annotation.</title>
        <authorList>
            <consortium name="The Broad Institute Genomics Platform"/>
            <consortium name="The Broad Institute Genome Sequencing Center for Infectious Disease"/>
            <person name="Wu L."/>
            <person name="Ma J."/>
        </authorList>
    </citation>
    <scope>NUCLEOTIDE SEQUENCE [LARGE SCALE GENOMIC DNA]</scope>
    <source>
        <strain evidence="2 3">JCM 14303</strain>
    </source>
</reference>
<name>A0ABN2ABM1_9ACTN</name>
<evidence type="ECO:0000313" key="3">
    <source>
        <dbReference type="Proteomes" id="UP001500363"/>
    </source>
</evidence>
<accession>A0ABN2ABM1</accession>
<dbReference type="EMBL" id="BAAANC010000001">
    <property type="protein sequence ID" value="GAA1515564.1"/>
    <property type="molecule type" value="Genomic_DNA"/>
</dbReference>
<proteinExistence type="predicted"/>
<feature type="compositionally biased region" description="Polar residues" evidence="1">
    <location>
        <begin position="7"/>
        <end position="19"/>
    </location>
</feature>